<feature type="DNA-binding region" description="H-T-H motif" evidence="4">
    <location>
        <begin position="33"/>
        <end position="52"/>
    </location>
</feature>
<dbReference type="GO" id="GO:0003700">
    <property type="term" value="F:DNA-binding transcription factor activity"/>
    <property type="evidence" value="ECO:0007669"/>
    <property type="project" value="TreeGrafter"/>
</dbReference>
<keyword evidence="3" id="KW-0804">Transcription</keyword>
<evidence type="ECO:0000256" key="4">
    <source>
        <dbReference type="PROSITE-ProRule" id="PRU00335"/>
    </source>
</evidence>
<dbReference type="AlphaFoldDB" id="A0A1G6LQ51"/>
<dbReference type="Gene3D" id="1.10.357.10">
    <property type="entry name" value="Tetracycline Repressor, domain 2"/>
    <property type="match status" value="1"/>
</dbReference>
<dbReference type="SUPFAM" id="SSF46689">
    <property type="entry name" value="Homeodomain-like"/>
    <property type="match status" value="1"/>
</dbReference>
<proteinExistence type="predicted"/>
<organism evidence="6 7">
    <name type="scientific">Ruegeria marina</name>
    <dbReference type="NCBI Taxonomy" id="639004"/>
    <lineage>
        <taxon>Bacteria</taxon>
        <taxon>Pseudomonadati</taxon>
        <taxon>Pseudomonadota</taxon>
        <taxon>Alphaproteobacteria</taxon>
        <taxon>Rhodobacterales</taxon>
        <taxon>Roseobacteraceae</taxon>
        <taxon>Ruegeria</taxon>
    </lineage>
</organism>
<keyword evidence="1" id="KW-0805">Transcription regulation</keyword>
<evidence type="ECO:0000259" key="5">
    <source>
        <dbReference type="PROSITE" id="PS50977"/>
    </source>
</evidence>
<dbReference type="OrthoDB" id="9779746at2"/>
<dbReference type="InterPro" id="IPR009057">
    <property type="entry name" value="Homeodomain-like_sf"/>
</dbReference>
<dbReference type="RefSeq" id="WP_093027854.1">
    <property type="nucleotide sequence ID" value="NZ_FMZV01000002.1"/>
</dbReference>
<dbReference type="PROSITE" id="PS50977">
    <property type="entry name" value="HTH_TETR_2"/>
    <property type="match status" value="1"/>
</dbReference>
<dbReference type="GO" id="GO:0000976">
    <property type="term" value="F:transcription cis-regulatory region binding"/>
    <property type="evidence" value="ECO:0007669"/>
    <property type="project" value="TreeGrafter"/>
</dbReference>
<dbReference type="Gene3D" id="1.10.10.60">
    <property type="entry name" value="Homeodomain-like"/>
    <property type="match status" value="1"/>
</dbReference>
<dbReference type="Pfam" id="PF17932">
    <property type="entry name" value="TetR_C_24"/>
    <property type="match status" value="1"/>
</dbReference>
<dbReference type="Proteomes" id="UP000199628">
    <property type="component" value="Unassembled WGS sequence"/>
</dbReference>
<gene>
    <name evidence="6" type="ORF">SAMN04488239_102298</name>
</gene>
<dbReference type="InterPro" id="IPR041490">
    <property type="entry name" value="KstR2_TetR_C"/>
</dbReference>
<evidence type="ECO:0000256" key="3">
    <source>
        <dbReference type="ARBA" id="ARBA00023163"/>
    </source>
</evidence>
<dbReference type="STRING" id="639004.SAMN04488239_102298"/>
<name>A0A1G6LQ51_9RHOB</name>
<protein>
    <submittedName>
        <fullName evidence="6">Transcriptional regulator, TetR family</fullName>
    </submittedName>
</protein>
<keyword evidence="7" id="KW-1185">Reference proteome</keyword>
<dbReference type="InterPro" id="IPR001647">
    <property type="entry name" value="HTH_TetR"/>
</dbReference>
<dbReference type="EMBL" id="FMZV01000002">
    <property type="protein sequence ID" value="SDC45217.1"/>
    <property type="molecule type" value="Genomic_DNA"/>
</dbReference>
<dbReference type="Pfam" id="PF00440">
    <property type="entry name" value="TetR_N"/>
    <property type="match status" value="1"/>
</dbReference>
<evidence type="ECO:0000256" key="1">
    <source>
        <dbReference type="ARBA" id="ARBA00023015"/>
    </source>
</evidence>
<sequence length="198" mass="22340">MARTIAKDHDQKRAQILKSAARVFAREGFDRASMTQLARECGISKANIYHYYDSKDAILFDILETYLRELRDRICGIEMAGLSGPEQLHRVVREILIAYQGVDDEHRVQTSGMSALPAELQKQLRGYQRDMIGFVSNILSDIAPETFTGNPGKLRAATMSVFGMLNWYFMWNSGADTAARKDYARMVSDLTLHGLKGL</sequence>
<evidence type="ECO:0000313" key="7">
    <source>
        <dbReference type="Proteomes" id="UP000199628"/>
    </source>
</evidence>
<dbReference type="InterPro" id="IPR050109">
    <property type="entry name" value="HTH-type_TetR-like_transc_reg"/>
</dbReference>
<dbReference type="PRINTS" id="PR00455">
    <property type="entry name" value="HTHTETR"/>
</dbReference>
<reference evidence="7" key="1">
    <citation type="submission" date="2016-10" db="EMBL/GenBank/DDBJ databases">
        <authorList>
            <person name="Varghese N."/>
            <person name="Submissions S."/>
        </authorList>
    </citation>
    <scope>NUCLEOTIDE SEQUENCE [LARGE SCALE GENOMIC DNA]</scope>
    <source>
        <strain evidence="7">CGMCC 1.9108</strain>
    </source>
</reference>
<feature type="domain" description="HTH tetR-type" evidence="5">
    <location>
        <begin position="10"/>
        <end position="70"/>
    </location>
</feature>
<evidence type="ECO:0000256" key="2">
    <source>
        <dbReference type="ARBA" id="ARBA00023125"/>
    </source>
</evidence>
<dbReference type="PANTHER" id="PTHR30055">
    <property type="entry name" value="HTH-TYPE TRANSCRIPTIONAL REGULATOR RUTR"/>
    <property type="match status" value="1"/>
</dbReference>
<evidence type="ECO:0000313" key="6">
    <source>
        <dbReference type="EMBL" id="SDC45217.1"/>
    </source>
</evidence>
<dbReference type="PANTHER" id="PTHR30055:SF234">
    <property type="entry name" value="HTH-TYPE TRANSCRIPTIONAL REGULATOR BETI"/>
    <property type="match status" value="1"/>
</dbReference>
<accession>A0A1G6LQ51</accession>
<keyword evidence="2 4" id="KW-0238">DNA-binding</keyword>